<proteinExistence type="predicted"/>
<organism evidence="1 2">
    <name type="scientific">Neisseria arctica</name>
    <dbReference type="NCBI Taxonomy" id="1470200"/>
    <lineage>
        <taxon>Bacteria</taxon>
        <taxon>Pseudomonadati</taxon>
        <taxon>Pseudomonadota</taxon>
        <taxon>Betaproteobacteria</taxon>
        <taxon>Neisseriales</taxon>
        <taxon>Neisseriaceae</taxon>
        <taxon>Neisseria</taxon>
    </lineage>
</organism>
<dbReference type="RefSeq" id="WP_047760475.1">
    <property type="nucleotide sequence ID" value="NZ_CP091510.1"/>
</dbReference>
<dbReference type="STRING" id="1470200.PL75_03180"/>
<keyword evidence="2" id="KW-1185">Reference proteome</keyword>
<gene>
    <name evidence="1" type="ORF">PL75_03180</name>
</gene>
<dbReference type="PATRIC" id="fig|1470200.3.peg.1746"/>
<evidence type="ECO:0008006" key="3">
    <source>
        <dbReference type="Google" id="ProtNLM"/>
    </source>
</evidence>
<dbReference type="OrthoDB" id="8607203at2"/>
<reference evidence="1 2" key="1">
    <citation type="submission" date="2014-11" db="EMBL/GenBank/DDBJ databases">
        <title>Genome of a novel goose pathogen.</title>
        <authorList>
            <person name="Hansen C.M."/>
            <person name="Hueffer K."/>
            <person name="Choi S.C."/>
        </authorList>
    </citation>
    <scope>NUCLEOTIDE SEQUENCE [LARGE SCALE GENOMIC DNA]</scope>
    <source>
        <strain evidence="1 2">KH1503</strain>
    </source>
</reference>
<dbReference type="Proteomes" id="UP000036027">
    <property type="component" value="Unassembled WGS sequence"/>
</dbReference>
<dbReference type="InterPro" id="IPR010265">
    <property type="entry name" value="Phage_lambda_TipM"/>
</dbReference>
<dbReference type="AlphaFoldDB" id="A0A0J0YT21"/>
<dbReference type="Pfam" id="PF05939">
    <property type="entry name" value="Phage_min_tail"/>
    <property type="match status" value="1"/>
</dbReference>
<evidence type="ECO:0000313" key="1">
    <source>
        <dbReference type="EMBL" id="KLT73246.1"/>
    </source>
</evidence>
<name>A0A0J0YT21_9NEIS</name>
<sequence length="111" mass="12539">MSDIFEWPVDISGTSREVKFAVRTVQFGDGYEQRQAKGLRKKTESWQVSKVGYKAEIDAIEAFLNARAGVKSFIWRRDGAADLRVTVDGYNTTPQGADVWKISFTFKEVLA</sequence>
<dbReference type="EMBL" id="JTDO01000004">
    <property type="protein sequence ID" value="KLT73246.1"/>
    <property type="molecule type" value="Genomic_DNA"/>
</dbReference>
<protein>
    <recommendedName>
        <fullName evidence="3">Phage tail protein</fullName>
    </recommendedName>
</protein>
<accession>A0A0J0YT21</accession>
<evidence type="ECO:0000313" key="2">
    <source>
        <dbReference type="Proteomes" id="UP000036027"/>
    </source>
</evidence>
<comment type="caution">
    <text evidence="1">The sequence shown here is derived from an EMBL/GenBank/DDBJ whole genome shotgun (WGS) entry which is preliminary data.</text>
</comment>